<reference evidence="2" key="1">
    <citation type="journal article" date="2020" name="bioRxiv">
        <title>Chromosome-level reference genome of the European wasp spider Argiope bruennichi: a resource for studies on range expansion and evolutionary adaptation.</title>
        <authorList>
            <person name="Sheffer M.M."/>
            <person name="Hoppe A."/>
            <person name="Krehenwinkel H."/>
            <person name="Uhl G."/>
            <person name="Kuss A.W."/>
            <person name="Jensen L."/>
            <person name="Jensen C."/>
            <person name="Gillespie R.G."/>
            <person name="Hoff K.J."/>
            <person name="Prost S."/>
        </authorList>
    </citation>
    <scope>NUCLEOTIDE SEQUENCE</scope>
</reference>
<comment type="caution">
    <text evidence="2">The sequence shown here is derived from an EMBL/GenBank/DDBJ whole genome shotgun (WGS) entry which is preliminary data.</text>
</comment>
<gene>
    <name evidence="2" type="ORF">HNY73_017242</name>
</gene>
<dbReference type="EMBL" id="JABXBU010002227">
    <property type="protein sequence ID" value="KAF8774722.1"/>
    <property type="molecule type" value="Genomic_DNA"/>
</dbReference>
<keyword evidence="3" id="KW-1185">Reference proteome</keyword>
<dbReference type="Proteomes" id="UP000807504">
    <property type="component" value="Unassembled WGS sequence"/>
</dbReference>
<proteinExistence type="predicted"/>
<feature type="chain" id="PRO_5035849553" evidence="1">
    <location>
        <begin position="35"/>
        <end position="134"/>
    </location>
</feature>
<sequence length="134" mass="14732">MLGTRLSHFGNMESGKVFSFLCLTLVCMFHLSNAQCPANEELVLCRNDCNTCEQQGFCYDCSTLGCDCIPGYARDINGHCIDTRDCSSFDDSVAVIVAEGGGCPNDSLCHRSCRRSGRHGGKCGGKRRRHCRCY</sequence>
<accession>A0A8T0EL57</accession>
<feature type="signal peptide" evidence="1">
    <location>
        <begin position="1"/>
        <end position="34"/>
    </location>
</feature>
<reference evidence="2" key="2">
    <citation type="submission" date="2020-06" db="EMBL/GenBank/DDBJ databases">
        <authorList>
            <person name="Sheffer M."/>
        </authorList>
    </citation>
    <scope>NUCLEOTIDE SEQUENCE</scope>
</reference>
<dbReference type="AlphaFoldDB" id="A0A8T0EL57"/>
<evidence type="ECO:0000313" key="3">
    <source>
        <dbReference type="Proteomes" id="UP000807504"/>
    </source>
</evidence>
<evidence type="ECO:0000256" key="1">
    <source>
        <dbReference type="SAM" id="SignalP"/>
    </source>
</evidence>
<protein>
    <submittedName>
        <fullName evidence="2">Uncharacterized protein</fullName>
    </submittedName>
</protein>
<dbReference type="SUPFAM" id="SSF57567">
    <property type="entry name" value="Serine protease inhibitors"/>
    <property type="match status" value="1"/>
</dbReference>
<dbReference type="OMA" id="NDCNTCE"/>
<evidence type="ECO:0000313" key="2">
    <source>
        <dbReference type="EMBL" id="KAF8774722.1"/>
    </source>
</evidence>
<dbReference type="OrthoDB" id="6236007at2759"/>
<organism evidence="2 3">
    <name type="scientific">Argiope bruennichi</name>
    <name type="common">Wasp spider</name>
    <name type="synonym">Aranea bruennichi</name>
    <dbReference type="NCBI Taxonomy" id="94029"/>
    <lineage>
        <taxon>Eukaryota</taxon>
        <taxon>Metazoa</taxon>
        <taxon>Ecdysozoa</taxon>
        <taxon>Arthropoda</taxon>
        <taxon>Chelicerata</taxon>
        <taxon>Arachnida</taxon>
        <taxon>Araneae</taxon>
        <taxon>Araneomorphae</taxon>
        <taxon>Entelegynae</taxon>
        <taxon>Araneoidea</taxon>
        <taxon>Araneidae</taxon>
        <taxon>Argiope</taxon>
    </lineage>
</organism>
<dbReference type="Gene3D" id="2.10.25.10">
    <property type="entry name" value="Laminin"/>
    <property type="match status" value="1"/>
</dbReference>
<name>A0A8T0EL57_ARGBR</name>
<dbReference type="CDD" id="cd19941">
    <property type="entry name" value="TIL"/>
    <property type="match status" value="1"/>
</dbReference>
<keyword evidence="1" id="KW-0732">Signal</keyword>
<dbReference type="InterPro" id="IPR036084">
    <property type="entry name" value="Ser_inhib-like_sf"/>
</dbReference>